<keyword evidence="15" id="KW-1185">Reference proteome</keyword>
<evidence type="ECO:0000259" key="13">
    <source>
        <dbReference type="PROSITE" id="PS50262"/>
    </source>
</evidence>
<evidence type="ECO:0000256" key="5">
    <source>
        <dbReference type="ARBA" id="ARBA00023040"/>
    </source>
</evidence>
<feature type="region of interest" description="Disordered" evidence="11">
    <location>
        <begin position="241"/>
        <end position="270"/>
    </location>
</feature>
<keyword evidence="3 10" id="KW-0812">Transmembrane</keyword>
<feature type="transmembrane region" description="Helical" evidence="12">
    <location>
        <begin position="95"/>
        <end position="116"/>
    </location>
</feature>
<feature type="domain" description="G-protein coupled receptors family 1 profile" evidence="13">
    <location>
        <begin position="37"/>
        <end position="355"/>
    </location>
</feature>
<feature type="compositionally biased region" description="Polar residues" evidence="11">
    <location>
        <begin position="242"/>
        <end position="268"/>
    </location>
</feature>
<dbReference type="Pfam" id="PF00001">
    <property type="entry name" value="7tm_1"/>
    <property type="match status" value="1"/>
</dbReference>
<keyword evidence="9 10" id="KW-0807">Transducer</keyword>
<dbReference type="InterPro" id="IPR017452">
    <property type="entry name" value="GPCR_Rhodpsn_7TM"/>
</dbReference>
<dbReference type="PANTHER" id="PTHR24248">
    <property type="entry name" value="ADRENERGIC RECEPTOR-RELATED G-PROTEIN COUPLED RECEPTOR"/>
    <property type="match status" value="1"/>
</dbReference>
<feature type="transmembrane region" description="Helical" evidence="12">
    <location>
        <begin position="57"/>
        <end position="75"/>
    </location>
</feature>
<comment type="subcellular location">
    <subcellularLocation>
        <location evidence="1">Cell membrane</location>
        <topology evidence="1">Multi-pass membrane protein</topology>
    </subcellularLocation>
</comment>
<dbReference type="InterPro" id="IPR000276">
    <property type="entry name" value="GPCR_Rhodpsn"/>
</dbReference>
<dbReference type="PRINTS" id="PR00664">
    <property type="entry name" value="OCTOPAMINER"/>
</dbReference>
<dbReference type="Proteomes" id="UP001186944">
    <property type="component" value="Unassembled WGS sequence"/>
</dbReference>
<evidence type="ECO:0000256" key="2">
    <source>
        <dbReference type="ARBA" id="ARBA00022475"/>
    </source>
</evidence>
<reference evidence="14" key="1">
    <citation type="submission" date="2019-08" db="EMBL/GenBank/DDBJ databases">
        <title>The improved chromosome-level genome for the pearl oyster Pinctada fucata martensii using PacBio sequencing and Hi-C.</title>
        <authorList>
            <person name="Zheng Z."/>
        </authorList>
    </citation>
    <scope>NUCLEOTIDE SEQUENCE</scope>
    <source>
        <strain evidence="14">ZZ-2019</strain>
        <tissue evidence="14">Adductor muscle</tissue>
    </source>
</reference>
<keyword evidence="8" id="KW-0325">Glycoprotein</keyword>
<dbReference type="InterPro" id="IPR002002">
    <property type="entry name" value="Octopmn_rcpt"/>
</dbReference>
<keyword evidence="4 12" id="KW-1133">Transmembrane helix</keyword>
<organism evidence="14 15">
    <name type="scientific">Pinctada imbricata</name>
    <name type="common">Atlantic pearl-oyster</name>
    <name type="synonym">Pinctada martensii</name>
    <dbReference type="NCBI Taxonomy" id="66713"/>
    <lineage>
        <taxon>Eukaryota</taxon>
        <taxon>Metazoa</taxon>
        <taxon>Spiralia</taxon>
        <taxon>Lophotrochozoa</taxon>
        <taxon>Mollusca</taxon>
        <taxon>Bivalvia</taxon>
        <taxon>Autobranchia</taxon>
        <taxon>Pteriomorphia</taxon>
        <taxon>Pterioida</taxon>
        <taxon>Pterioidea</taxon>
        <taxon>Pteriidae</taxon>
        <taxon>Pinctada</taxon>
    </lineage>
</organism>
<keyword evidence="6 12" id="KW-0472">Membrane</keyword>
<evidence type="ECO:0000313" key="15">
    <source>
        <dbReference type="Proteomes" id="UP001186944"/>
    </source>
</evidence>
<dbReference type="PROSITE" id="PS00237">
    <property type="entry name" value="G_PROTEIN_RECEP_F1_1"/>
    <property type="match status" value="1"/>
</dbReference>
<feature type="transmembrane region" description="Helical" evidence="12">
    <location>
        <begin position="302"/>
        <end position="323"/>
    </location>
</feature>
<evidence type="ECO:0000256" key="4">
    <source>
        <dbReference type="ARBA" id="ARBA00022989"/>
    </source>
</evidence>
<comment type="similarity">
    <text evidence="10">Belongs to the G-protein coupled receptor 1 family.</text>
</comment>
<name>A0AA88Y1W1_PINIB</name>
<sequence length="393" mass="44419">MNGSESSRANQTEAINDFGSYFLIAFMVLLIILTIVGNIFVITAILIYKPLRSVQNFFLISLALADLAVAIIVMPFHISNTVLGFWSFGEHFCDIWLTCDIMLCTASILNICAIALDRYFAIHDPINYASKRTTKRVMTMILIVWGLSAVISVPPLFGWSNTNDGTLYDYEFKTCHLTDEKGYVVYSACGSFYIPLLIMSFVYMKIFLATRQRLRRRAKASAASKMVLLKTKPKTVKAKLCEQNSDNSNDESMAQEGTSSTSRNTQPLVNGELHNETSNMAHFFEQKQKISLSKEKKAARTLGIIMGAFVFCWLPFFLVYIIMPFCTVCDVSGTYVEITVVIVGYVNSSLNPIIYTLFNVEFRKAFHFICQRHFGCNSAHKQYHFKKGQCAKL</sequence>
<evidence type="ECO:0000256" key="7">
    <source>
        <dbReference type="ARBA" id="ARBA00023170"/>
    </source>
</evidence>
<evidence type="ECO:0000256" key="6">
    <source>
        <dbReference type="ARBA" id="ARBA00023136"/>
    </source>
</evidence>
<dbReference type="SMART" id="SM01381">
    <property type="entry name" value="7TM_GPCR_Srsx"/>
    <property type="match status" value="1"/>
</dbReference>
<protein>
    <recommendedName>
        <fullName evidence="13">G-protein coupled receptors family 1 profile domain-containing protein</fullName>
    </recommendedName>
</protein>
<evidence type="ECO:0000256" key="9">
    <source>
        <dbReference type="ARBA" id="ARBA00023224"/>
    </source>
</evidence>
<evidence type="ECO:0000256" key="10">
    <source>
        <dbReference type="RuleBase" id="RU000688"/>
    </source>
</evidence>
<keyword evidence="5 10" id="KW-0297">G-protein coupled receptor</keyword>
<dbReference type="Gene3D" id="1.20.1070.10">
    <property type="entry name" value="Rhodopsin 7-helix transmembrane proteins"/>
    <property type="match status" value="1"/>
</dbReference>
<feature type="transmembrane region" description="Helical" evidence="12">
    <location>
        <begin position="183"/>
        <end position="208"/>
    </location>
</feature>
<feature type="transmembrane region" description="Helical" evidence="12">
    <location>
        <begin position="137"/>
        <end position="157"/>
    </location>
</feature>
<evidence type="ECO:0000256" key="11">
    <source>
        <dbReference type="SAM" id="MobiDB-lite"/>
    </source>
</evidence>
<dbReference type="GO" id="GO:0004989">
    <property type="term" value="F:octopamine receptor activity"/>
    <property type="evidence" value="ECO:0007669"/>
    <property type="project" value="InterPro"/>
</dbReference>
<feature type="transmembrane region" description="Helical" evidence="12">
    <location>
        <begin position="335"/>
        <end position="358"/>
    </location>
</feature>
<dbReference type="PRINTS" id="PR00237">
    <property type="entry name" value="GPCRRHODOPSN"/>
</dbReference>
<dbReference type="EMBL" id="VSWD01000008">
    <property type="protein sequence ID" value="KAK3094422.1"/>
    <property type="molecule type" value="Genomic_DNA"/>
</dbReference>
<proteinExistence type="inferred from homology"/>
<evidence type="ECO:0000256" key="3">
    <source>
        <dbReference type="ARBA" id="ARBA00022692"/>
    </source>
</evidence>
<dbReference type="AlphaFoldDB" id="A0AA88Y1W1"/>
<evidence type="ECO:0000313" key="14">
    <source>
        <dbReference type="EMBL" id="KAK3094422.1"/>
    </source>
</evidence>
<dbReference type="SUPFAM" id="SSF81321">
    <property type="entry name" value="Family A G protein-coupled receptor-like"/>
    <property type="match status" value="1"/>
</dbReference>
<gene>
    <name evidence="14" type="ORF">FSP39_001579</name>
</gene>
<dbReference type="PROSITE" id="PS50262">
    <property type="entry name" value="G_PROTEIN_RECEP_F1_2"/>
    <property type="match status" value="1"/>
</dbReference>
<feature type="transmembrane region" description="Helical" evidence="12">
    <location>
        <begin position="20"/>
        <end position="48"/>
    </location>
</feature>
<dbReference type="GO" id="GO:0005886">
    <property type="term" value="C:plasma membrane"/>
    <property type="evidence" value="ECO:0007669"/>
    <property type="project" value="UniProtKB-SubCell"/>
</dbReference>
<dbReference type="CDD" id="cd15060">
    <property type="entry name" value="7tmA_tyramine_octopamine_R-like"/>
    <property type="match status" value="1"/>
</dbReference>
<evidence type="ECO:0000256" key="1">
    <source>
        <dbReference type="ARBA" id="ARBA00004651"/>
    </source>
</evidence>
<evidence type="ECO:0000256" key="8">
    <source>
        <dbReference type="ARBA" id="ARBA00023180"/>
    </source>
</evidence>
<evidence type="ECO:0000256" key="12">
    <source>
        <dbReference type="SAM" id="Phobius"/>
    </source>
</evidence>
<accession>A0AA88Y1W1</accession>
<comment type="caution">
    <text evidence="14">The sequence shown here is derived from an EMBL/GenBank/DDBJ whole genome shotgun (WGS) entry which is preliminary data.</text>
</comment>
<dbReference type="PANTHER" id="PTHR24248:SF174">
    <property type="entry name" value="TYRAMINE_OCTOPAMINE RECEPTOR"/>
    <property type="match status" value="1"/>
</dbReference>
<keyword evidence="7 10" id="KW-0675">Receptor</keyword>
<keyword evidence="2" id="KW-1003">Cell membrane</keyword>